<comment type="similarity">
    <text evidence="1">Belongs to the UPF0065 (bug) family.</text>
</comment>
<reference evidence="3" key="1">
    <citation type="submission" date="2017-10" db="EMBL/GenBank/DDBJ databases">
        <title>Whole genome sequencing of various Bordetella species.</title>
        <authorList>
            <person name="Weigand M.R."/>
            <person name="Loparev V."/>
            <person name="Peng Y."/>
            <person name="Bowden K.E."/>
            <person name="Tondella M.L."/>
            <person name="Williams M.M."/>
        </authorList>
    </citation>
    <scope>NUCLEOTIDE SEQUENCE [LARGE SCALE GENOMIC DNA]</scope>
    <source>
        <strain evidence="3">H720</strain>
    </source>
</reference>
<dbReference type="Proteomes" id="UP000282741">
    <property type="component" value="Chromosome"/>
</dbReference>
<dbReference type="PIRSF" id="PIRSF017082">
    <property type="entry name" value="YflP"/>
    <property type="match status" value="1"/>
</dbReference>
<sequence length="309" mass="32566">MTMAMAGAALAADAYPGDKPVRIIAAFSTGSATDNSARILGQELSRDLGGNFIIENRPGAQGVIGTDFALRQPADGYTLTITSSSLNSINPGLVKDLRYDAVKDFTHISRLTTMPMLLLVRGDGDVSSVKDLVQKAKSKTLNFGYGSPGGQVAGAAFNSIAGVKATGIPYKSQPPALTDLAGGQVDYVLGDLSVAMPLIRSNKIRALAISTPQRLKDLPDVPTFAETGYSAFDLVVWVGVGGPAGMPADVVAKLNQSINKALARPEVQQKFELMGMTVAPNTPEQQLGFVQDQLATWSKRMKEAGIQPE</sequence>
<gene>
    <name evidence="2" type="ORF">CS347_05245</name>
</gene>
<dbReference type="Gene3D" id="3.40.190.10">
    <property type="entry name" value="Periplasmic binding protein-like II"/>
    <property type="match status" value="1"/>
</dbReference>
<protein>
    <submittedName>
        <fullName evidence="2">Tripartite tricarboxylate transporter substrate binding protein</fullName>
    </submittedName>
</protein>
<dbReference type="Gene3D" id="3.40.190.150">
    <property type="entry name" value="Bordetella uptake gene, domain 1"/>
    <property type="match status" value="1"/>
</dbReference>
<dbReference type="CDD" id="cd07012">
    <property type="entry name" value="PBP2_Bug_TTT"/>
    <property type="match status" value="1"/>
</dbReference>
<dbReference type="Pfam" id="PF03401">
    <property type="entry name" value="TctC"/>
    <property type="match status" value="1"/>
</dbReference>
<dbReference type="InterPro" id="IPR005064">
    <property type="entry name" value="BUG"/>
</dbReference>
<dbReference type="PANTHER" id="PTHR42928">
    <property type="entry name" value="TRICARBOXYLATE-BINDING PROTEIN"/>
    <property type="match status" value="1"/>
</dbReference>
<name>A0AAN1VI79_9BORD</name>
<dbReference type="PANTHER" id="PTHR42928:SF5">
    <property type="entry name" value="BLR1237 PROTEIN"/>
    <property type="match status" value="1"/>
</dbReference>
<dbReference type="AlphaFoldDB" id="A0AAN1VI79"/>
<dbReference type="EMBL" id="CP024172">
    <property type="protein sequence ID" value="AZW19450.1"/>
    <property type="molecule type" value="Genomic_DNA"/>
</dbReference>
<evidence type="ECO:0000313" key="3">
    <source>
        <dbReference type="Proteomes" id="UP000282741"/>
    </source>
</evidence>
<accession>A0AAN1VI79</accession>
<dbReference type="SUPFAM" id="SSF53850">
    <property type="entry name" value="Periplasmic binding protein-like II"/>
    <property type="match status" value="1"/>
</dbReference>
<evidence type="ECO:0000313" key="2">
    <source>
        <dbReference type="EMBL" id="AZW19450.1"/>
    </source>
</evidence>
<evidence type="ECO:0000256" key="1">
    <source>
        <dbReference type="ARBA" id="ARBA00006987"/>
    </source>
</evidence>
<dbReference type="InterPro" id="IPR042100">
    <property type="entry name" value="Bug_dom1"/>
</dbReference>
<proteinExistence type="inferred from homology"/>
<organism evidence="2 3">
    <name type="scientific">Bordetella hinzii</name>
    <dbReference type="NCBI Taxonomy" id="103855"/>
    <lineage>
        <taxon>Bacteria</taxon>
        <taxon>Pseudomonadati</taxon>
        <taxon>Pseudomonadota</taxon>
        <taxon>Betaproteobacteria</taxon>
        <taxon>Burkholderiales</taxon>
        <taxon>Alcaligenaceae</taxon>
        <taxon>Bordetella</taxon>
    </lineage>
</organism>